<proteinExistence type="predicted"/>
<gene>
    <name evidence="1" type="ORF">FYJ66_00360</name>
</gene>
<name>A0A6A8M9J5_9FIRM</name>
<comment type="caution">
    <text evidence="1">The sequence shown here is derived from an EMBL/GenBank/DDBJ whole genome shotgun (WGS) entry which is preliminary data.</text>
</comment>
<dbReference type="AlphaFoldDB" id="A0A6A8M9J5"/>
<dbReference type="EMBL" id="VUNB01000001">
    <property type="protein sequence ID" value="MST68067.1"/>
    <property type="molecule type" value="Genomic_DNA"/>
</dbReference>
<reference evidence="1" key="1">
    <citation type="submission" date="2019-09" db="EMBL/GenBank/DDBJ databases">
        <title>In-depth cultivation of the pig gut microbiome towards novel bacterial diversity and tailored functional studies.</title>
        <authorList>
            <person name="Wylensek D."/>
            <person name="Hitch T.C.A."/>
            <person name="Clavel T."/>
        </authorList>
    </citation>
    <scope>NUCLEOTIDE SEQUENCE</scope>
    <source>
        <strain evidence="1">RF-744-FAT-WT-3</strain>
    </source>
</reference>
<organism evidence="1">
    <name type="scientific">Baileyella intestinalis</name>
    <dbReference type="NCBI Taxonomy" id="2606709"/>
    <lineage>
        <taxon>Bacteria</taxon>
        <taxon>Bacillati</taxon>
        <taxon>Bacillota</taxon>
        <taxon>Clostridia</taxon>
        <taxon>Peptostreptococcales</taxon>
        <taxon>Anaerovoracaceae</taxon>
        <taxon>Baileyella</taxon>
    </lineage>
</organism>
<evidence type="ECO:0000313" key="1">
    <source>
        <dbReference type="EMBL" id="MST68067.1"/>
    </source>
</evidence>
<dbReference type="RefSeq" id="WP_154571547.1">
    <property type="nucleotide sequence ID" value="NZ_VUNB01000001.1"/>
</dbReference>
<protein>
    <submittedName>
        <fullName evidence="1">Uncharacterized protein</fullName>
    </submittedName>
</protein>
<sequence length="295" mass="34243">MSSVMAYSAVMNTMVDRRKIYLKSLIMEMNRSLENAPPGKLRIIFNHKNYQYYHRLSPSDKSGKYIPVSDFPLVKALAQKEFDQCVLKLASEELKKLENFSKPDPGNIFAKTYESMPVKIRELLDFTIETDQEFISRWISQPVKGNEFRNENKRYLSSSGVSYRSKSECLMAEIFAALGLLFFYEKELILDTRDPDNPIYPDFTILDVVNRTEIYWEHFGKMDDWSYNEKAVRKIMEYQRNGIMLGERLIVTFESNDNPIDLEFVRRVAERIACGLWHSDCGDGQSPTGLTAGIK</sequence>
<accession>A0A6A8M9J5</accession>